<dbReference type="AlphaFoldDB" id="A0A0J7ZKL5"/>
<proteinExistence type="predicted"/>
<reference evidence="1 2" key="1">
    <citation type="submission" date="2015-06" db="EMBL/GenBank/DDBJ databases">
        <authorList>
            <person name="Ju K.-S."/>
            <person name="Doroghazi J.R."/>
            <person name="Metcalf W.W."/>
        </authorList>
    </citation>
    <scope>NUCLEOTIDE SEQUENCE [LARGE SCALE GENOMIC DNA]</scope>
    <source>
        <strain evidence="1 2">NRRL 3414</strain>
    </source>
</reference>
<dbReference type="CDD" id="cd13585">
    <property type="entry name" value="PBP2_TMBP_like"/>
    <property type="match status" value="1"/>
</dbReference>
<dbReference type="PANTHER" id="PTHR43649">
    <property type="entry name" value="ARABINOSE-BINDING PROTEIN-RELATED"/>
    <property type="match status" value="1"/>
</dbReference>
<gene>
    <name evidence="1" type="ORF">ACM01_07085</name>
</gene>
<dbReference type="InterPro" id="IPR050490">
    <property type="entry name" value="Bact_solute-bd_prot1"/>
</dbReference>
<dbReference type="OrthoDB" id="7918484at2"/>
<dbReference type="Pfam" id="PF01547">
    <property type="entry name" value="SBP_bac_1"/>
    <property type="match status" value="1"/>
</dbReference>
<sequence length="432" mass="46634">MTIGTHHVNRRAFLKASGLAASGALLGACAKGTDSASGGGPGAVTTNGWTDALHDYLMGPVVKAFTQQSGIKVEPQAGVPFDDYQTRFRTLLAGGAPPDIMRLNDDFLPEISDKGLSQDLAPYLAKSGLEEAGFLPGFEASKLPSGRRGLVVASQVRCIFYNKTMFRKAGVPLPPSVWSPDGWTWDDFLRTAKALTEGTRQYGCSIVADSGYEEMWARNNGGPGAFSEDGRKFTLADPQGAEAIQWVADLTLKHRVQPAWGDIKPDDADRRLFQAGRLGMMLRVSGNIGFFTENQLDFEWDIAPVPAKVHQYQQGSSVLYIIPEAARHSEDAWKYLEFVIGEKGGTLVAEAGLAVPVNRKAAQRIKSPGKYPVSVRLLAQGAEQSRLPSLTRASSAAMSLYRPQMERVYTGELTAAKALGGIRGQVESKLNA</sequence>
<organism evidence="1 2">
    <name type="scientific">Streptomyces viridochromogenes</name>
    <dbReference type="NCBI Taxonomy" id="1938"/>
    <lineage>
        <taxon>Bacteria</taxon>
        <taxon>Bacillati</taxon>
        <taxon>Actinomycetota</taxon>
        <taxon>Actinomycetes</taxon>
        <taxon>Kitasatosporales</taxon>
        <taxon>Streptomycetaceae</taxon>
        <taxon>Streptomyces</taxon>
    </lineage>
</organism>
<dbReference type="EMBL" id="LFNT01000005">
    <property type="protein sequence ID" value="KMS75982.1"/>
    <property type="molecule type" value="Genomic_DNA"/>
</dbReference>
<evidence type="ECO:0000313" key="2">
    <source>
        <dbReference type="Proteomes" id="UP000037432"/>
    </source>
</evidence>
<dbReference type="PATRIC" id="fig|1938.3.peg.550"/>
<accession>A0A0J7ZKL5</accession>
<dbReference type="PROSITE" id="PS51318">
    <property type="entry name" value="TAT"/>
    <property type="match status" value="1"/>
</dbReference>
<name>A0A0J7ZKL5_STRVR</name>
<dbReference type="InterPro" id="IPR006059">
    <property type="entry name" value="SBP"/>
</dbReference>
<dbReference type="PANTHER" id="PTHR43649:SF12">
    <property type="entry name" value="DIACETYLCHITOBIOSE BINDING PROTEIN DASA"/>
    <property type="match status" value="1"/>
</dbReference>
<dbReference type="Proteomes" id="UP000037432">
    <property type="component" value="Unassembled WGS sequence"/>
</dbReference>
<dbReference type="RefSeq" id="WP_048580223.1">
    <property type="nucleotide sequence ID" value="NZ_LFNT01000005.1"/>
</dbReference>
<comment type="caution">
    <text evidence="1">The sequence shown here is derived from an EMBL/GenBank/DDBJ whole genome shotgun (WGS) entry which is preliminary data.</text>
</comment>
<evidence type="ECO:0008006" key="3">
    <source>
        <dbReference type="Google" id="ProtNLM"/>
    </source>
</evidence>
<evidence type="ECO:0000313" key="1">
    <source>
        <dbReference type="EMBL" id="KMS75982.1"/>
    </source>
</evidence>
<dbReference type="SUPFAM" id="SSF53850">
    <property type="entry name" value="Periplasmic binding protein-like II"/>
    <property type="match status" value="1"/>
</dbReference>
<dbReference type="InterPro" id="IPR006311">
    <property type="entry name" value="TAT_signal"/>
</dbReference>
<protein>
    <recommendedName>
        <fullName evidence="3">ABC transporter substrate-binding protein</fullName>
    </recommendedName>
</protein>
<dbReference type="Gene3D" id="3.40.190.10">
    <property type="entry name" value="Periplasmic binding protein-like II"/>
    <property type="match status" value="1"/>
</dbReference>